<gene>
    <name evidence="3" type="ORF">SAMN05216180_2269</name>
</gene>
<dbReference type="SUPFAM" id="SSF52402">
    <property type="entry name" value="Adenine nucleotide alpha hydrolases-like"/>
    <property type="match status" value="1"/>
</dbReference>
<dbReference type="OrthoDB" id="9801054at2"/>
<dbReference type="PIRSF" id="PIRSF004976">
    <property type="entry name" value="ATPase_YdaO"/>
    <property type="match status" value="1"/>
</dbReference>
<dbReference type="InterPro" id="IPR011063">
    <property type="entry name" value="TilS/TtcA_N"/>
</dbReference>
<dbReference type="GO" id="GO:0008033">
    <property type="term" value="P:tRNA processing"/>
    <property type="evidence" value="ECO:0007669"/>
    <property type="project" value="InterPro"/>
</dbReference>
<evidence type="ECO:0000256" key="1">
    <source>
        <dbReference type="ARBA" id="ARBA00022679"/>
    </source>
</evidence>
<feature type="domain" description="tRNA(Ile)-lysidine/2-thiocytidine synthase N-terminal" evidence="2">
    <location>
        <begin position="24"/>
        <end position="192"/>
    </location>
</feature>
<dbReference type="Pfam" id="PF01171">
    <property type="entry name" value="ATP_bind_3"/>
    <property type="match status" value="1"/>
</dbReference>
<dbReference type="InterPro" id="IPR035107">
    <property type="entry name" value="tRNA_thiolation_TtcA_Ctu1"/>
</dbReference>
<dbReference type="PANTHER" id="PTHR43686:SF1">
    <property type="entry name" value="AMINOTRAN_5 DOMAIN-CONTAINING PROTEIN"/>
    <property type="match status" value="1"/>
</dbReference>
<dbReference type="PANTHER" id="PTHR43686">
    <property type="entry name" value="SULFURTRANSFERASE-RELATED"/>
    <property type="match status" value="1"/>
</dbReference>
<dbReference type="EMBL" id="FOCG01000002">
    <property type="protein sequence ID" value="SEM97049.1"/>
    <property type="molecule type" value="Genomic_DNA"/>
</dbReference>
<dbReference type="Proteomes" id="UP000199158">
    <property type="component" value="Unassembled WGS sequence"/>
</dbReference>
<organism evidence="3 4">
    <name type="scientific">Hydrogenoanaerobacterium saccharovorans</name>
    <dbReference type="NCBI Taxonomy" id="474960"/>
    <lineage>
        <taxon>Bacteria</taxon>
        <taxon>Bacillati</taxon>
        <taxon>Bacillota</taxon>
        <taxon>Clostridia</taxon>
        <taxon>Eubacteriales</taxon>
        <taxon>Oscillospiraceae</taxon>
        <taxon>Hydrogenoanaerobacterium</taxon>
    </lineage>
</organism>
<keyword evidence="1" id="KW-0808">Transferase</keyword>
<dbReference type="STRING" id="474960.SAMN05216180_2269"/>
<sequence length="236" mass="26399">MQKMIGYMRKAITDYHMLENGDSVAVGVSGGKDSVTLLCGLAKLRSILGIDYKVVAITLDPGFGGEQTDYSPIQKLCNELDVPYIIKRTQIGEVVFDIRKEENPCSLCARMRRGALHDAAIEAGCNKVALGHHYDDAIETFMMNLFNEGRVGCFQPVTYLSRKNITMIRPMVYAPEKDIKSAVNRCELPVVKSKCPADGVTERTRMKEYLVNLDHEHRGIKKRIFGAMVRGHVSGW</sequence>
<evidence type="ECO:0000313" key="4">
    <source>
        <dbReference type="Proteomes" id="UP000199158"/>
    </source>
</evidence>
<name>A0A1H8CQ68_9FIRM</name>
<proteinExistence type="predicted"/>
<dbReference type="InterPro" id="IPR014729">
    <property type="entry name" value="Rossmann-like_a/b/a_fold"/>
</dbReference>
<accession>A0A1H8CQ68</accession>
<keyword evidence="4" id="KW-1185">Reference proteome</keyword>
<dbReference type="RefSeq" id="WP_092755147.1">
    <property type="nucleotide sequence ID" value="NZ_FOCG01000002.1"/>
</dbReference>
<evidence type="ECO:0000259" key="2">
    <source>
        <dbReference type="Pfam" id="PF01171"/>
    </source>
</evidence>
<dbReference type="CDD" id="cd24138">
    <property type="entry name" value="TtcA-like"/>
    <property type="match status" value="1"/>
</dbReference>
<dbReference type="Gene3D" id="3.40.50.620">
    <property type="entry name" value="HUPs"/>
    <property type="match status" value="1"/>
</dbReference>
<dbReference type="AlphaFoldDB" id="A0A1H8CQ68"/>
<dbReference type="GO" id="GO:0016740">
    <property type="term" value="F:transferase activity"/>
    <property type="evidence" value="ECO:0007669"/>
    <property type="project" value="UniProtKB-KW"/>
</dbReference>
<protein>
    <submittedName>
        <fullName evidence="3">tRNA(Ile)-lysidine synthase TilS/MesJ</fullName>
    </submittedName>
</protein>
<reference evidence="3 4" key="1">
    <citation type="submission" date="2016-10" db="EMBL/GenBank/DDBJ databases">
        <authorList>
            <person name="de Groot N.N."/>
        </authorList>
    </citation>
    <scope>NUCLEOTIDE SEQUENCE [LARGE SCALE GENOMIC DNA]</scope>
    <source>
        <strain evidence="3 4">CGMCC 1.5070</strain>
    </source>
</reference>
<evidence type="ECO:0000313" key="3">
    <source>
        <dbReference type="EMBL" id="SEM97049.1"/>
    </source>
</evidence>